<dbReference type="GO" id="GO:0000150">
    <property type="term" value="F:DNA strand exchange activity"/>
    <property type="evidence" value="ECO:0007669"/>
    <property type="project" value="InterPro"/>
</dbReference>
<evidence type="ECO:0000313" key="6">
    <source>
        <dbReference type="Proteomes" id="UP000287910"/>
    </source>
</evidence>
<feature type="coiled-coil region" evidence="3">
    <location>
        <begin position="395"/>
        <end position="500"/>
    </location>
</feature>
<comment type="caution">
    <text evidence="5">The sequence shown here is derived from an EMBL/GenBank/DDBJ whole genome shotgun (WGS) entry which is preliminary data.</text>
</comment>
<dbReference type="Pfam" id="PF07508">
    <property type="entry name" value="Recombinase"/>
    <property type="match status" value="1"/>
</dbReference>
<dbReference type="Gene3D" id="3.40.50.1390">
    <property type="entry name" value="Resolvase, N-terminal catalytic domain"/>
    <property type="match status" value="1"/>
</dbReference>
<evidence type="ECO:0000256" key="1">
    <source>
        <dbReference type="ARBA" id="ARBA00023125"/>
    </source>
</evidence>
<keyword evidence="6" id="KW-1185">Reference proteome</keyword>
<dbReference type="SMART" id="SM00857">
    <property type="entry name" value="Resolvase"/>
    <property type="match status" value="1"/>
</dbReference>
<dbReference type="EMBL" id="RYYR01000013">
    <property type="protein sequence ID" value="RUL51921.1"/>
    <property type="molecule type" value="Genomic_DNA"/>
</dbReference>
<dbReference type="RefSeq" id="WP_126659277.1">
    <property type="nucleotide sequence ID" value="NZ_RYYR01000013.1"/>
</dbReference>
<proteinExistence type="predicted"/>
<dbReference type="PROSITE" id="PS51737">
    <property type="entry name" value="RECOMBINASE_DNA_BIND"/>
    <property type="match status" value="1"/>
</dbReference>
<dbReference type="Pfam" id="PF13408">
    <property type="entry name" value="Zn_ribbon_recom"/>
    <property type="match status" value="1"/>
</dbReference>
<dbReference type="InterPro" id="IPR006119">
    <property type="entry name" value="Resolv_N"/>
</dbReference>
<organism evidence="5 6">
    <name type="scientific">Lysinibacillus antri</name>
    <dbReference type="NCBI Taxonomy" id="2498145"/>
    <lineage>
        <taxon>Bacteria</taxon>
        <taxon>Bacillati</taxon>
        <taxon>Bacillota</taxon>
        <taxon>Bacilli</taxon>
        <taxon>Bacillales</taxon>
        <taxon>Bacillaceae</taxon>
        <taxon>Lysinibacillus</taxon>
    </lineage>
</organism>
<feature type="domain" description="Recombinase" evidence="4">
    <location>
        <begin position="163"/>
        <end position="285"/>
    </location>
</feature>
<keyword evidence="1" id="KW-0238">DNA-binding</keyword>
<dbReference type="SUPFAM" id="SSF53041">
    <property type="entry name" value="Resolvase-like"/>
    <property type="match status" value="1"/>
</dbReference>
<accession>A0A3S0PPC2</accession>
<dbReference type="GO" id="GO:0003677">
    <property type="term" value="F:DNA binding"/>
    <property type="evidence" value="ECO:0007669"/>
    <property type="project" value="UniProtKB-KW"/>
</dbReference>
<keyword evidence="2" id="KW-0233">DNA recombination</keyword>
<evidence type="ECO:0000259" key="4">
    <source>
        <dbReference type="PROSITE" id="PS51737"/>
    </source>
</evidence>
<dbReference type="CDD" id="cd00338">
    <property type="entry name" value="Ser_Recombinase"/>
    <property type="match status" value="1"/>
</dbReference>
<reference evidence="5 6" key="1">
    <citation type="submission" date="2018-12" db="EMBL/GenBank/DDBJ databases">
        <title>Lysinibacillus antri sp. nov., isolated from a cave soil.</title>
        <authorList>
            <person name="Narsing Rao M.P."/>
            <person name="Zhang H."/>
            <person name="Dong Z.-Y."/>
            <person name="Niu X.-K."/>
            <person name="Zhang K."/>
            <person name="Fang B.-Z."/>
            <person name="Kang Y.-Q."/>
            <person name="Xiao M."/>
            <person name="Li W.-J."/>
        </authorList>
    </citation>
    <scope>NUCLEOTIDE SEQUENCE [LARGE SCALE GENOMIC DNA]</scope>
    <source>
        <strain evidence="5 6">SYSU K30002</strain>
    </source>
</reference>
<dbReference type="Proteomes" id="UP000287910">
    <property type="component" value="Unassembled WGS sequence"/>
</dbReference>
<dbReference type="InterPro" id="IPR036162">
    <property type="entry name" value="Resolvase-like_N_sf"/>
</dbReference>
<dbReference type="InterPro" id="IPR038109">
    <property type="entry name" value="DNA_bind_recomb_sf"/>
</dbReference>
<dbReference type="Gene3D" id="3.90.1750.20">
    <property type="entry name" value="Putative Large Serine Recombinase, Chain B, Domain 2"/>
    <property type="match status" value="1"/>
</dbReference>
<gene>
    <name evidence="5" type="ORF">EK386_11310</name>
</gene>
<protein>
    <submittedName>
        <fullName evidence="5">Recombinase family protein</fullName>
    </submittedName>
</protein>
<sequence>MKRVWCLFRVSKKQQVSTDDDIPMQKNACHEFVKNKPNWIITNELYEKGVSGWKKSLNERDEMAILKEGALNKEFDVLLVFMFDRLGRREDETPVMVNFLIQNGIEVWSVKEGQRKIESHVDKLLNYISFWQSDGESQKTSIRVKEAKKQLSEQGYFQGGVAPIGYKIVETSEKHWKNKDRLVKELLPDENESEMIKLIYNLYVNKHMGYRKIADYLNENGYRNRDGKVFVVTTIQRILSNPIYIGFKRYKTAVGGTQPFNENLRIISDELFSQAEQIRNIRSSNIQEQDKSGIPRTGKLLFSGLAYCKYCGSKLTPNYLYRNSKYNNKEGYYKNIIYRYKCPLNKGRLYCDHQQNIWGGKKFDTLIINKIKIILSQFDLRSFLDTSKNMKAELLKLKERNVHNLKKEYLDLTKQHEKLNLEIGKTLIGESSFTPEQLSGTINAIEKQIEVKVSQINSLNKELEKERENYSDVNYLANELENWEQKFNEADEDLKKAMLSRIINKVYLGKNEIEIELNIWLSDYFEGKFN</sequence>
<dbReference type="AlphaFoldDB" id="A0A3S0PPC2"/>
<dbReference type="PANTHER" id="PTHR30461">
    <property type="entry name" value="DNA-INVERTASE FROM LAMBDOID PROPHAGE"/>
    <property type="match status" value="1"/>
</dbReference>
<dbReference type="Pfam" id="PF00239">
    <property type="entry name" value="Resolvase"/>
    <property type="match status" value="1"/>
</dbReference>
<dbReference type="InterPro" id="IPR011109">
    <property type="entry name" value="DNA_bind_recombinase_dom"/>
</dbReference>
<dbReference type="InterPro" id="IPR050639">
    <property type="entry name" value="SSR_resolvase"/>
</dbReference>
<keyword evidence="3" id="KW-0175">Coiled coil</keyword>
<evidence type="ECO:0000313" key="5">
    <source>
        <dbReference type="EMBL" id="RUL51921.1"/>
    </source>
</evidence>
<dbReference type="PANTHER" id="PTHR30461:SF2">
    <property type="entry name" value="SERINE RECOMBINASE PINE-RELATED"/>
    <property type="match status" value="1"/>
</dbReference>
<evidence type="ECO:0000256" key="3">
    <source>
        <dbReference type="SAM" id="Coils"/>
    </source>
</evidence>
<evidence type="ECO:0000256" key="2">
    <source>
        <dbReference type="ARBA" id="ARBA00023172"/>
    </source>
</evidence>
<dbReference type="InterPro" id="IPR025827">
    <property type="entry name" value="Zn_ribbon_recom_dom"/>
</dbReference>
<name>A0A3S0PPC2_9BACI</name>